<proteinExistence type="predicted"/>
<reference evidence="1 2" key="1">
    <citation type="submission" date="2020-10" db="EMBL/GenBank/DDBJ databases">
        <title>Wide distribution of Phycisphaera-like planctomycetes from WD2101 soil group in peatlands and genome analysis of the first cultivated representative.</title>
        <authorList>
            <person name="Dedysh S.N."/>
            <person name="Beletsky A.V."/>
            <person name="Ivanova A."/>
            <person name="Kulichevskaya I.S."/>
            <person name="Suzina N.E."/>
            <person name="Philippov D.A."/>
            <person name="Rakitin A.L."/>
            <person name="Mardanov A.V."/>
            <person name="Ravin N.V."/>
        </authorList>
    </citation>
    <scope>NUCLEOTIDE SEQUENCE [LARGE SCALE GENOMIC DNA]</scope>
    <source>
        <strain evidence="1 2">M1803</strain>
    </source>
</reference>
<dbReference type="AlphaFoldDB" id="A0A7M2WZY9"/>
<accession>A0A7M2WZY9</accession>
<evidence type="ECO:0000313" key="2">
    <source>
        <dbReference type="Proteomes" id="UP000593765"/>
    </source>
</evidence>
<dbReference type="EMBL" id="CP063458">
    <property type="protein sequence ID" value="QOV91077.1"/>
    <property type="molecule type" value="Genomic_DNA"/>
</dbReference>
<protein>
    <submittedName>
        <fullName evidence="1">Uncharacterized protein</fullName>
    </submittedName>
</protein>
<dbReference type="RefSeq" id="WP_206294196.1">
    <property type="nucleotide sequence ID" value="NZ_CP063458.1"/>
</dbReference>
<evidence type="ECO:0000313" key="1">
    <source>
        <dbReference type="EMBL" id="QOV91077.1"/>
    </source>
</evidence>
<dbReference type="KEGG" id="hbs:IPV69_06875"/>
<organism evidence="1 2">
    <name type="scientific">Humisphaera borealis</name>
    <dbReference type="NCBI Taxonomy" id="2807512"/>
    <lineage>
        <taxon>Bacteria</taxon>
        <taxon>Pseudomonadati</taxon>
        <taxon>Planctomycetota</taxon>
        <taxon>Phycisphaerae</taxon>
        <taxon>Tepidisphaerales</taxon>
        <taxon>Tepidisphaeraceae</taxon>
        <taxon>Humisphaera</taxon>
    </lineage>
</organism>
<keyword evidence="2" id="KW-1185">Reference proteome</keyword>
<gene>
    <name evidence="1" type="ORF">IPV69_06875</name>
</gene>
<name>A0A7M2WZY9_9BACT</name>
<dbReference type="Proteomes" id="UP000593765">
    <property type="component" value="Chromosome"/>
</dbReference>
<sequence length="147" mass="16017">MARPSGSDGFRRFADGEMLDTVGLAQFPPFVSQRMDIAAALAELADQMGDDVHPCSQLMRQIAADLWAESGAEYLDADAELASPTVGDRGSDDVIFNLHIPGKGHWNCRYMDNGCGMVHIDRKGASAFVNDEVTVKELLEWLTAEAK</sequence>